<evidence type="ECO:0000313" key="4">
    <source>
        <dbReference type="Proteomes" id="UP000018004"/>
    </source>
</evidence>
<evidence type="ECO:0000256" key="1">
    <source>
        <dbReference type="SAM" id="SignalP"/>
    </source>
</evidence>
<dbReference type="eggNOG" id="COG0793">
    <property type="taxonomic scope" value="Bacteria"/>
</dbReference>
<dbReference type="InterPro" id="IPR001478">
    <property type="entry name" value="PDZ"/>
</dbReference>
<dbReference type="InterPro" id="IPR021109">
    <property type="entry name" value="Peptidase_aspartic_dom_sf"/>
</dbReference>
<dbReference type="SMART" id="SM00228">
    <property type="entry name" value="PDZ"/>
    <property type="match status" value="1"/>
</dbReference>
<reference evidence="3 4" key="1">
    <citation type="submission" date="2013-08" db="EMBL/GenBank/DDBJ databases">
        <title>Flavobacterium limnosediminis JC2902 genome sequencing.</title>
        <authorList>
            <person name="Lee K."/>
            <person name="Yi H."/>
            <person name="Park S."/>
            <person name="Chun J."/>
        </authorList>
    </citation>
    <scope>NUCLEOTIDE SEQUENCE [LARGE SCALE GENOMIC DNA]</scope>
    <source>
        <strain evidence="3 4">JC2902</strain>
    </source>
</reference>
<dbReference type="EMBL" id="AVGG01000008">
    <property type="protein sequence ID" value="ESU27625.1"/>
    <property type="molecule type" value="Genomic_DNA"/>
</dbReference>
<dbReference type="STRING" id="1341181.FLJC2902T_19490"/>
<sequence length="439" mass="49966">MRTFVFALFLLLFKCAFGQNGFQFETDKDKIVIPFTFVDNMVIIPVEINGTKLNMLLDSGSEPSLIFSFPENDTVQLYNTKKIQISGLGNEEMAEGIYSDKNTAIVNGYRNNQFDLLVILDENLNFSSRIGIPVNGILGYSFFKNNVVEIDYKKKRVTIYRDRKILNMKKLKAFTALPITVVNDRAYLNVTAKLDNNKVDLKLLIDTGLGDGLWLFENDVIKANENYFEDVLGEGVGGTVYGKKSRLDELEFSEFKFKSPLVSYPDTASYKQLRLVTERNGSLGGGILKRFTILLDYNGGHLYLKKNSYYDDPFNYNMSGIEVQHGGVQWIQEVDKIRDDSPTNVLNVNDIALDNSTLKYKFTLKQAYEIASVRKNSPAETAGLKHGDKLLKINRKNVSNLSKQKIDEMLQEEDGKTIEIEIDRNGIVKKFKFQLKKML</sequence>
<dbReference type="PROSITE" id="PS50106">
    <property type="entry name" value="PDZ"/>
    <property type="match status" value="1"/>
</dbReference>
<dbReference type="SUPFAM" id="SSF50156">
    <property type="entry name" value="PDZ domain-like"/>
    <property type="match status" value="1"/>
</dbReference>
<dbReference type="InterPro" id="IPR036034">
    <property type="entry name" value="PDZ_sf"/>
</dbReference>
<keyword evidence="4" id="KW-1185">Reference proteome</keyword>
<feature type="domain" description="PDZ" evidence="2">
    <location>
        <begin position="350"/>
        <end position="412"/>
    </location>
</feature>
<dbReference type="RefSeq" id="WP_023579548.1">
    <property type="nucleotide sequence ID" value="NZ_AVGG01000008.1"/>
</dbReference>
<evidence type="ECO:0000313" key="3">
    <source>
        <dbReference type="EMBL" id="ESU27625.1"/>
    </source>
</evidence>
<feature type="chain" id="PRO_5004750935" description="PDZ domain-containing protein" evidence="1">
    <location>
        <begin position="19"/>
        <end position="439"/>
    </location>
</feature>
<feature type="signal peptide" evidence="1">
    <location>
        <begin position="1"/>
        <end position="18"/>
    </location>
</feature>
<dbReference type="InterPro" id="IPR041489">
    <property type="entry name" value="PDZ_6"/>
</dbReference>
<proteinExistence type="predicted"/>
<dbReference type="Gene3D" id="2.30.42.10">
    <property type="match status" value="1"/>
</dbReference>
<organism evidence="3 4">
    <name type="scientific">Flavobacterium limnosediminis JC2902</name>
    <dbReference type="NCBI Taxonomy" id="1341181"/>
    <lineage>
        <taxon>Bacteria</taxon>
        <taxon>Pseudomonadati</taxon>
        <taxon>Bacteroidota</taxon>
        <taxon>Flavobacteriia</taxon>
        <taxon>Flavobacteriales</taxon>
        <taxon>Flavobacteriaceae</taxon>
        <taxon>Flavobacterium</taxon>
    </lineage>
</organism>
<keyword evidence="1" id="KW-0732">Signal</keyword>
<accession>V6ST63</accession>
<dbReference type="SUPFAM" id="SSF50630">
    <property type="entry name" value="Acid proteases"/>
    <property type="match status" value="1"/>
</dbReference>
<evidence type="ECO:0000259" key="2">
    <source>
        <dbReference type="PROSITE" id="PS50106"/>
    </source>
</evidence>
<name>V6ST63_9FLAO</name>
<dbReference type="PATRIC" id="fig|1341181.4.peg.1916"/>
<dbReference type="AlphaFoldDB" id="V6ST63"/>
<dbReference type="Gene3D" id="2.40.70.10">
    <property type="entry name" value="Acid Proteases"/>
    <property type="match status" value="1"/>
</dbReference>
<protein>
    <recommendedName>
        <fullName evidence="2">PDZ domain-containing protein</fullName>
    </recommendedName>
</protein>
<dbReference type="OrthoDB" id="3521766at2"/>
<dbReference type="Pfam" id="PF17820">
    <property type="entry name" value="PDZ_6"/>
    <property type="match status" value="1"/>
</dbReference>
<gene>
    <name evidence="3" type="ORF">FLJC2902T_19490</name>
</gene>
<dbReference type="Proteomes" id="UP000018004">
    <property type="component" value="Unassembled WGS sequence"/>
</dbReference>
<comment type="caution">
    <text evidence="3">The sequence shown here is derived from an EMBL/GenBank/DDBJ whole genome shotgun (WGS) entry which is preliminary data.</text>
</comment>